<dbReference type="OrthoDB" id="9955501at2"/>
<dbReference type="AlphaFoldDB" id="A0A1I4B0X1"/>
<feature type="transmembrane region" description="Helical" evidence="1">
    <location>
        <begin position="7"/>
        <end position="27"/>
    </location>
</feature>
<evidence type="ECO:0000256" key="1">
    <source>
        <dbReference type="SAM" id="Phobius"/>
    </source>
</evidence>
<dbReference type="STRING" id="1280847.SAMN04488036_101709"/>
<proteinExistence type="predicted"/>
<reference evidence="3" key="1">
    <citation type="submission" date="2016-10" db="EMBL/GenBank/DDBJ databases">
        <authorList>
            <person name="Varghese N."/>
            <person name="Submissions S."/>
        </authorList>
    </citation>
    <scope>NUCLEOTIDE SEQUENCE [LARGE SCALE GENOMIC DNA]</scope>
    <source>
        <strain evidence="3">DSM 28453</strain>
    </source>
</reference>
<dbReference type="Proteomes" id="UP000198851">
    <property type="component" value="Unassembled WGS sequence"/>
</dbReference>
<organism evidence="2 3">
    <name type="scientific">Shimia haliotis</name>
    <dbReference type="NCBI Taxonomy" id="1280847"/>
    <lineage>
        <taxon>Bacteria</taxon>
        <taxon>Pseudomonadati</taxon>
        <taxon>Pseudomonadota</taxon>
        <taxon>Alphaproteobacteria</taxon>
        <taxon>Rhodobacterales</taxon>
        <taxon>Roseobacteraceae</taxon>
    </lineage>
</organism>
<name>A0A1I4B0X1_9RHOB</name>
<sequence>MIFTKVATYIAALMCVLGVLRMAMVLAFGSDPEMMKAYVGGKSPGHYIDQATVVIFYGLVVGVLTEISRSIARLNSKSVSDQRNQVEGGE</sequence>
<keyword evidence="3" id="KW-1185">Reference proteome</keyword>
<dbReference type="RefSeq" id="WP_093320295.1">
    <property type="nucleotide sequence ID" value="NZ_FOSZ01000001.1"/>
</dbReference>
<keyword evidence="1" id="KW-1133">Transmembrane helix</keyword>
<dbReference type="EMBL" id="FOSZ01000001">
    <property type="protein sequence ID" value="SFK62030.1"/>
    <property type="molecule type" value="Genomic_DNA"/>
</dbReference>
<protein>
    <submittedName>
        <fullName evidence="2">Uncharacterized protein</fullName>
    </submittedName>
</protein>
<keyword evidence="1" id="KW-0472">Membrane</keyword>
<accession>A0A1I4B0X1</accession>
<keyword evidence="1" id="KW-0812">Transmembrane</keyword>
<evidence type="ECO:0000313" key="3">
    <source>
        <dbReference type="Proteomes" id="UP000198851"/>
    </source>
</evidence>
<evidence type="ECO:0000313" key="2">
    <source>
        <dbReference type="EMBL" id="SFK62030.1"/>
    </source>
</evidence>
<feature type="transmembrane region" description="Helical" evidence="1">
    <location>
        <begin position="47"/>
        <end position="67"/>
    </location>
</feature>
<gene>
    <name evidence="2" type="ORF">SAMN04488036_101709</name>
</gene>